<dbReference type="Gene3D" id="1.20.120.160">
    <property type="entry name" value="HPT domain"/>
    <property type="match status" value="1"/>
</dbReference>
<dbReference type="Proteomes" id="UP000184693">
    <property type="component" value="Unassembled WGS sequence"/>
</dbReference>
<dbReference type="InterPro" id="IPR036641">
    <property type="entry name" value="HPT_dom_sf"/>
</dbReference>
<dbReference type="PANTHER" id="PTHR45339">
    <property type="entry name" value="HYBRID SIGNAL TRANSDUCTION HISTIDINE KINASE J"/>
    <property type="match status" value="1"/>
</dbReference>
<dbReference type="InterPro" id="IPR005467">
    <property type="entry name" value="His_kinase_dom"/>
</dbReference>
<evidence type="ECO:0000313" key="5">
    <source>
        <dbReference type="Proteomes" id="UP000184693"/>
    </source>
</evidence>
<dbReference type="EMBL" id="FSRM01000002">
    <property type="protein sequence ID" value="SIO44517.1"/>
    <property type="molecule type" value="Genomic_DNA"/>
</dbReference>
<dbReference type="SUPFAM" id="SSF47226">
    <property type="entry name" value="Histidine-containing phosphotransfer domain, HPT domain"/>
    <property type="match status" value="1"/>
</dbReference>
<dbReference type="Gene3D" id="3.30.565.10">
    <property type="entry name" value="Histidine kinase-like ATPase, C-terminal domain"/>
    <property type="match status" value="1"/>
</dbReference>
<gene>
    <name evidence="4" type="ORF">SAMN05444168_4537</name>
</gene>
<keyword evidence="1" id="KW-0597">Phosphoprotein</keyword>
<evidence type="ECO:0000256" key="1">
    <source>
        <dbReference type="ARBA" id="ARBA00022553"/>
    </source>
</evidence>
<dbReference type="InterPro" id="IPR036890">
    <property type="entry name" value="HATPase_C_sf"/>
</dbReference>
<keyword evidence="4" id="KW-0808">Transferase</keyword>
<dbReference type="AlphaFoldDB" id="A0A1N6JK14"/>
<dbReference type="GO" id="GO:0000160">
    <property type="term" value="P:phosphorelay signal transduction system"/>
    <property type="evidence" value="ECO:0007669"/>
    <property type="project" value="InterPro"/>
</dbReference>
<proteinExistence type="predicted"/>
<evidence type="ECO:0000256" key="2">
    <source>
        <dbReference type="SAM" id="Phobius"/>
    </source>
</evidence>
<reference evidence="4 5" key="1">
    <citation type="submission" date="2016-11" db="EMBL/GenBank/DDBJ databases">
        <authorList>
            <person name="Jaros S."/>
            <person name="Januszkiewicz K."/>
            <person name="Wedrychowicz H."/>
        </authorList>
    </citation>
    <scope>NUCLEOTIDE SEQUENCE [LARGE SCALE GENOMIC DNA]</scope>
    <source>
        <strain evidence="4 5">GAS86</strain>
    </source>
</reference>
<evidence type="ECO:0000313" key="4">
    <source>
        <dbReference type="EMBL" id="SIO44517.1"/>
    </source>
</evidence>
<keyword evidence="2" id="KW-0812">Transmembrane</keyword>
<keyword evidence="4" id="KW-0418">Kinase</keyword>
<protein>
    <submittedName>
        <fullName evidence="4">Signal transduction histidine kinase</fullName>
    </submittedName>
</protein>
<dbReference type="GO" id="GO:0005886">
    <property type="term" value="C:plasma membrane"/>
    <property type="evidence" value="ECO:0007669"/>
    <property type="project" value="UniProtKB-SubCell"/>
</dbReference>
<dbReference type="GO" id="GO:0016301">
    <property type="term" value="F:kinase activity"/>
    <property type="evidence" value="ECO:0007669"/>
    <property type="project" value="UniProtKB-KW"/>
</dbReference>
<keyword evidence="2" id="KW-0472">Membrane</keyword>
<organism evidence="4 5">
    <name type="scientific">Paraburkholderia phenazinium</name>
    <dbReference type="NCBI Taxonomy" id="60549"/>
    <lineage>
        <taxon>Bacteria</taxon>
        <taxon>Pseudomonadati</taxon>
        <taxon>Pseudomonadota</taxon>
        <taxon>Betaproteobacteria</taxon>
        <taxon>Burkholderiales</taxon>
        <taxon>Burkholderiaceae</taxon>
        <taxon>Paraburkholderia</taxon>
    </lineage>
</organism>
<dbReference type="SUPFAM" id="SSF55874">
    <property type="entry name" value="ATPase domain of HSP90 chaperone/DNA topoisomerase II/histidine kinase"/>
    <property type="match status" value="1"/>
</dbReference>
<dbReference type="RefSeq" id="WP_083611555.1">
    <property type="nucleotide sequence ID" value="NZ_FSRM01000002.1"/>
</dbReference>
<evidence type="ECO:0000259" key="3">
    <source>
        <dbReference type="PROSITE" id="PS50109"/>
    </source>
</evidence>
<feature type="domain" description="Histidine kinase" evidence="3">
    <location>
        <begin position="162"/>
        <end position="386"/>
    </location>
</feature>
<dbReference type="GO" id="GO:0005524">
    <property type="term" value="F:ATP binding"/>
    <property type="evidence" value="ECO:0007669"/>
    <property type="project" value="UniProtKB-KW"/>
</dbReference>
<dbReference type="Pfam" id="PF02518">
    <property type="entry name" value="HATPase_c"/>
    <property type="match status" value="1"/>
</dbReference>
<dbReference type="PANTHER" id="PTHR45339:SF3">
    <property type="entry name" value="HISTIDINE KINASE"/>
    <property type="match status" value="1"/>
</dbReference>
<sequence>MNMMKRSGSPVPTRTCARRFSHAARAVSIHDAIAFGSVVAFALLCIVSARADTMPAAVRGTGWDVTNIARPLAALRISDAAVAWQCLAVLLSVLMILTTIALVGWCRTRVLLKRTVASARAVENEWQRRFAAVESREQASGVGVASQAFVAANLERERVYAAMRDFVGGPLSAMASLLDELNESSSQPPEKKLVGKIHVAVRAWARALEDMLASMPIQSRTVVFDETLTDVRELIDGVAALFSHTTAQKGVCLSTAVDQSVDALVLADGTRLGQIIFHLLSHAVRITEHGQITVTARAETLNAGSQRIFVSVTAAGADTPASPTCSARMHIPTSFDVPAPEGELRDEEALSLELCQQLTQCMRGELKVSSDAAKGTCSIFSAPFTIERPQAFNASHRVNLQKTTPQPIAAEPPADSPVPSTESFDRNYLDALSNEGVDLRAFIHGWRRSVHDDLQQIRGLRTRHDMDGMRSSLHRLSGAVGLVGAHSLMEALRHASATQRESAGHLLDELEKRIAALMMQLDQAVEPHRSNSQ</sequence>
<accession>A0A1N6JK14</accession>
<dbReference type="PROSITE" id="PS50109">
    <property type="entry name" value="HIS_KIN"/>
    <property type="match status" value="1"/>
</dbReference>
<name>A0A1N6JK14_9BURK</name>
<keyword evidence="2" id="KW-1133">Transmembrane helix</keyword>
<feature type="transmembrane region" description="Helical" evidence="2">
    <location>
        <begin position="82"/>
        <end position="105"/>
    </location>
</feature>
<dbReference type="InterPro" id="IPR003594">
    <property type="entry name" value="HATPase_dom"/>
</dbReference>
<dbReference type="OrthoDB" id="8994895at2"/>